<feature type="transmembrane region" description="Helical" evidence="1">
    <location>
        <begin position="187"/>
        <end position="208"/>
    </location>
</feature>
<feature type="transmembrane region" description="Helical" evidence="1">
    <location>
        <begin position="157"/>
        <end position="180"/>
    </location>
</feature>
<comment type="caution">
    <text evidence="3">The sequence shown here is derived from an EMBL/GenBank/DDBJ whole genome shotgun (WGS) entry which is preliminary data.</text>
</comment>
<dbReference type="InterPro" id="IPR032809">
    <property type="entry name" value="Put_HupE_UreJ"/>
</dbReference>
<evidence type="ECO:0008006" key="5">
    <source>
        <dbReference type="Google" id="ProtNLM"/>
    </source>
</evidence>
<keyword evidence="2" id="KW-0732">Signal</keyword>
<dbReference type="AlphaFoldDB" id="A0A1E8CJ55"/>
<evidence type="ECO:0000313" key="3">
    <source>
        <dbReference type="EMBL" id="OFE12438.1"/>
    </source>
</evidence>
<evidence type="ECO:0000256" key="2">
    <source>
        <dbReference type="SAM" id="SignalP"/>
    </source>
</evidence>
<keyword evidence="1" id="KW-1133">Transmembrane helix</keyword>
<keyword evidence="1" id="KW-0812">Transmembrane</keyword>
<evidence type="ECO:0000313" key="4">
    <source>
        <dbReference type="Proteomes" id="UP000175669"/>
    </source>
</evidence>
<feature type="transmembrane region" description="Helical" evidence="1">
    <location>
        <begin position="214"/>
        <end position="234"/>
    </location>
</feature>
<name>A0A1E8CJ55_9GAMM</name>
<dbReference type="EMBL" id="MASR01000001">
    <property type="protein sequence ID" value="OFE12438.1"/>
    <property type="molecule type" value="Genomic_DNA"/>
</dbReference>
<dbReference type="Pfam" id="PF13795">
    <property type="entry name" value="HupE_UreJ_2"/>
    <property type="match status" value="1"/>
</dbReference>
<dbReference type="Proteomes" id="UP000175669">
    <property type="component" value="Unassembled WGS sequence"/>
</dbReference>
<dbReference type="STRING" id="1524254.PHACT_04215"/>
<proteinExistence type="predicted"/>
<keyword evidence="1" id="KW-0472">Membrane</keyword>
<accession>A0A1E8CJ55</accession>
<reference evidence="4" key="1">
    <citation type="submission" date="2016-07" db="EMBL/GenBank/DDBJ databases">
        <authorList>
            <person name="Florea S."/>
            <person name="Webb J.S."/>
            <person name="Jaromczyk J."/>
            <person name="Schardl C.L."/>
        </authorList>
    </citation>
    <scope>NUCLEOTIDE SEQUENCE [LARGE SCALE GENOMIC DNA]</scope>
    <source>
        <strain evidence="4">KCTC 42131</strain>
    </source>
</reference>
<feature type="transmembrane region" description="Helical" evidence="1">
    <location>
        <begin position="286"/>
        <end position="311"/>
    </location>
</feature>
<organism evidence="3 4">
    <name type="scientific">Pseudohongiella acticola</name>
    <dbReference type="NCBI Taxonomy" id="1524254"/>
    <lineage>
        <taxon>Bacteria</taxon>
        <taxon>Pseudomonadati</taxon>
        <taxon>Pseudomonadota</taxon>
        <taxon>Gammaproteobacteria</taxon>
        <taxon>Pseudomonadales</taxon>
        <taxon>Pseudohongiellaceae</taxon>
        <taxon>Pseudohongiella</taxon>
    </lineage>
</organism>
<evidence type="ECO:0000256" key="1">
    <source>
        <dbReference type="SAM" id="Phobius"/>
    </source>
</evidence>
<feature type="transmembrane region" description="Helical" evidence="1">
    <location>
        <begin position="255"/>
        <end position="280"/>
    </location>
</feature>
<feature type="signal peptide" evidence="2">
    <location>
        <begin position="1"/>
        <end position="25"/>
    </location>
</feature>
<protein>
    <recommendedName>
        <fullName evidence="5">HupE / UreJ protein</fullName>
    </recommendedName>
</protein>
<gene>
    <name evidence="3" type="ORF">PHACT_04215</name>
</gene>
<keyword evidence="4" id="KW-1185">Reference proteome</keyword>
<feature type="chain" id="PRO_5009212047" description="HupE / UreJ protein" evidence="2">
    <location>
        <begin position="26"/>
        <end position="346"/>
    </location>
</feature>
<sequence length="346" mass="37606">MVVKRLRWQLAGALLLLMSFPVAVAHYLDLAQFTLVQQNVEDEGLWFRFDANLPVNLDAELPVIWPEGCSVLERDERLESTNAVTVSFDVTCDETSSGLIRTRWGRDGGMLELHLLDGSVASTMLSGGRVGAEFSLPDWTAAAAQEPDGFLLTAWRYLMLGTEHVLIGLDHLAFVLCLAMMARGTGLLWLISAFTLGHSISLALAYLGVVNVPIVPVEAIIALSVVFMAREALLAHRADNNPQAVQRSAETSFRWRIGITTGFGLIHGLGFASVLGGLGVSAADTVVALLFFNVGVEIGQLMFVMTVLLLLLLMRKVHLDQKMIRASAFAAGGLGLFWTIERVMGI</sequence>